<organism evidence="1 2">
    <name type="scientific">Gallus gallus</name>
    <name type="common">Chicken</name>
    <dbReference type="NCBI Taxonomy" id="9031"/>
    <lineage>
        <taxon>Eukaryota</taxon>
        <taxon>Metazoa</taxon>
        <taxon>Chordata</taxon>
        <taxon>Craniata</taxon>
        <taxon>Vertebrata</taxon>
        <taxon>Euteleostomi</taxon>
        <taxon>Archelosauria</taxon>
        <taxon>Archosauria</taxon>
        <taxon>Dinosauria</taxon>
        <taxon>Saurischia</taxon>
        <taxon>Theropoda</taxon>
        <taxon>Coelurosauria</taxon>
        <taxon>Aves</taxon>
        <taxon>Neognathae</taxon>
        <taxon>Galloanserae</taxon>
        <taxon>Galliformes</taxon>
        <taxon>Phasianidae</taxon>
        <taxon>Phasianinae</taxon>
        <taxon>Gallus</taxon>
    </lineage>
</organism>
<evidence type="ECO:0000313" key="1">
    <source>
        <dbReference type="Ensembl" id="ENSGALP00010041139.1"/>
    </source>
</evidence>
<accession>A0A8V1A5F5</accession>
<keyword evidence="2" id="KW-1185">Reference proteome</keyword>
<protein>
    <submittedName>
        <fullName evidence="1">Uncharacterized protein</fullName>
    </submittedName>
</protein>
<sequence>MAQWGTVGHSTKRYGTVWHSGAQWGTAQSDMAQYGTVGHSTKRYGIVWHSGAQHGVAHPPCAATAQPRALPTPLCPPRGHHPLSMMSLPQPLRPSCPHRVPSPHLCSQYGPK</sequence>
<name>A0A8V1A5F5_CHICK</name>
<evidence type="ECO:0000313" key="2">
    <source>
        <dbReference type="Proteomes" id="UP000000539"/>
    </source>
</evidence>
<dbReference type="AlphaFoldDB" id="A0A8V1A5F5"/>
<reference evidence="1" key="2">
    <citation type="submission" date="2025-08" db="UniProtKB">
        <authorList>
            <consortium name="Ensembl"/>
        </authorList>
    </citation>
    <scope>IDENTIFICATION</scope>
    <source>
        <strain evidence="1">broiler</strain>
    </source>
</reference>
<reference evidence="1" key="1">
    <citation type="submission" date="2020-11" db="EMBL/GenBank/DDBJ databases">
        <title>Gallus gallus (Chicken) genome, bGalGal1, GRCg7b, maternal haplotype autosomes + Z &amp; W.</title>
        <authorList>
            <person name="Warren W."/>
            <person name="Formenti G."/>
            <person name="Fedrigo O."/>
            <person name="Haase B."/>
            <person name="Mountcastle J."/>
            <person name="Balacco J."/>
            <person name="Tracey A."/>
            <person name="Schneider V."/>
            <person name="Okimoto R."/>
            <person name="Cheng H."/>
            <person name="Hawken R."/>
            <person name="Howe K."/>
            <person name="Jarvis E.D."/>
        </authorList>
    </citation>
    <scope>NUCLEOTIDE SEQUENCE [LARGE SCALE GENOMIC DNA]</scope>
    <source>
        <strain evidence="1">Broiler</strain>
    </source>
</reference>
<dbReference type="Ensembl" id="ENSGALT00010067235.1">
    <property type="protein sequence ID" value="ENSGALP00010041139.1"/>
    <property type="gene ID" value="ENSGALG00010027735.1"/>
</dbReference>
<dbReference type="Proteomes" id="UP000000539">
    <property type="component" value="Chromosome 26"/>
</dbReference>
<proteinExistence type="predicted"/>
<reference evidence="1" key="3">
    <citation type="submission" date="2025-09" db="UniProtKB">
        <authorList>
            <consortium name="Ensembl"/>
        </authorList>
    </citation>
    <scope>IDENTIFICATION</scope>
    <source>
        <strain evidence="1">broiler</strain>
    </source>
</reference>